<dbReference type="OMA" id="NIMTEDQ"/>
<dbReference type="EMBL" id="CAEY01000675">
    <property type="status" value="NOT_ANNOTATED_CDS"/>
    <property type="molecule type" value="Genomic_DNA"/>
</dbReference>
<dbReference type="OrthoDB" id="6486781at2759"/>
<dbReference type="Pfam" id="PF12767">
    <property type="entry name" value="SAGA-Tad1"/>
    <property type="match status" value="1"/>
</dbReference>
<evidence type="ECO:0000256" key="1">
    <source>
        <dbReference type="ARBA" id="ARBA00004123"/>
    </source>
</evidence>
<evidence type="ECO:0000256" key="6">
    <source>
        <dbReference type="SAM" id="MobiDB-lite"/>
    </source>
</evidence>
<dbReference type="CDD" id="cd22934">
    <property type="entry name" value="HFD_TADA1"/>
    <property type="match status" value="1"/>
</dbReference>
<dbReference type="KEGG" id="tut:107368170"/>
<dbReference type="eggNOG" id="ENOG502QRMT">
    <property type="taxonomic scope" value="Eukaryota"/>
</dbReference>
<reference evidence="8" key="1">
    <citation type="submission" date="2011-08" db="EMBL/GenBank/DDBJ databases">
        <authorList>
            <person name="Rombauts S."/>
        </authorList>
    </citation>
    <scope>NUCLEOTIDE SEQUENCE</scope>
    <source>
        <strain evidence="8">London</strain>
    </source>
</reference>
<evidence type="ECO:0000313" key="8">
    <source>
        <dbReference type="Proteomes" id="UP000015104"/>
    </source>
</evidence>
<evidence type="ECO:0000256" key="2">
    <source>
        <dbReference type="ARBA" id="ARBA00010314"/>
    </source>
</evidence>
<evidence type="ECO:0000256" key="4">
    <source>
        <dbReference type="ARBA" id="ARBA00023163"/>
    </source>
</evidence>
<gene>
    <name evidence="7" type="primary">107368170</name>
</gene>
<evidence type="ECO:0000313" key="7">
    <source>
        <dbReference type="EnsemblMetazoa" id="tetur25g00330.1"/>
    </source>
</evidence>
<dbReference type="GO" id="GO:0005634">
    <property type="term" value="C:nucleus"/>
    <property type="evidence" value="ECO:0007669"/>
    <property type="project" value="UniProtKB-SubCell"/>
</dbReference>
<protein>
    <submittedName>
        <fullName evidence="7">Uncharacterized protein</fullName>
    </submittedName>
</protein>
<dbReference type="Proteomes" id="UP000015104">
    <property type="component" value="Unassembled WGS sequence"/>
</dbReference>
<reference evidence="7" key="2">
    <citation type="submission" date="2015-06" db="UniProtKB">
        <authorList>
            <consortium name="EnsemblMetazoa"/>
        </authorList>
    </citation>
    <scope>IDENTIFICATION</scope>
</reference>
<organism evidence="7 8">
    <name type="scientific">Tetranychus urticae</name>
    <name type="common">Two-spotted spider mite</name>
    <dbReference type="NCBI Taxonomy" id="32264"/>
    <lineage>
        <taxon>Eukaryota</taxon>
        <taxon>Metazoa</taxon>
        <taxon>Ecdysozoa</taxon>
        <taxon>Arthropoda</taxon>
        <taxon>Chelicerata</taxon>
        <taxon>Arachnida</taxon>
        <taxon>Acari</taxon>
        <taxon>Acariformes</taxon>
        <taxon>Trombidiformes</taxon>
        <taxon>Prostigmata</taxon>
        <taxon>Eleutherengona</taxon>
        <taxon>Raphignathae</taxon>
        <taxon>Tetranychoidea</taxon>
        <taxon>Tetranychidae</taxon>
        <taxon>Tetranychus</taxon>
    </lineage>
</organism>
<dbReference type="GO" id="GO:0006357">
    <property type="term" value="P:regulation of transcription by RNA polymerase II"/>
    <property type="evidence" value="ECO:0007669"/>
    <property type="project" value="TreeGrafter"/>
</dbReference>
<keyword evidence="5" id="KW-0539">Nucleus</keyword>
<dbReference type="AlphaFoldDB" id="T1KWX1"/>
<proteinExistence type="inferred from homology"/>
<dbReference type="InterPro" id="IPR024738">
    <property type="entry name" value="Hfi1/Tada1"/>
</dbReference>
<dbReference type="STRING" id="32264.T1KWX1"/>
<evidence type="ECO:0000256" key="3">
    <source>
        <dbReference type="ARBA" id="ARBA00023015"/>
    </source>
</evidence>
<dbReference type="GO" id="GO:0000124">
    <property type="term" value="C:SAGA complex"/>
    <property type="evidence" value="ECO:0007669"/>
    <property type="project" value="TreeGrafter"/>
</dbReference>
<feature type="compositionally biased region" description="Basic and acidic residues" evidence="6">
    <location>
        <begin position="75"/>
        <end position="89"/>
    </location>
</feature>
<dbReference type="HOGENOM" id="CLU_071612_0_0_1"/>
<comment type="similarity">
    <text evidence="2">Belongs to the TADA1 family.</text>
</comment>
<dbReference type="PANTHER" id="PTHR21277:SF5">
    <property type="entry name" value="TRANSCRIPTIONAL ADAPTER 1"/>
    <property type="match status" value="1"/>
</dbReference>
<keyword evidence="4" id="KW-0804">Transcription</keyword>
<comment type="subcellular location">
    <subcellularLocation>
        <location evidence="1">Nucleus</location>
    </subcellularLocation>
</comment>
<feature type="region of interest" description="Disordered" evidence="6">
    <location>
        <begin position="74"/>
        <end position="97"/>
    </location>
</feature>
<dbReference type="PANTHER" id="PTHR21277">
    <property type="entry name" value="TRANSCRIPTIONAL ADAPTER 1"/>
    <property type="match status" value="1"/>
</dbReference>
<keyword evidence="3" id="KW-0805">Transcription regulation</keyword>
<dbReference type="EnsemblMetazoa" id="tetur25g00330.1">
    <property type="protein sequence ID" value="tetur25g00330.1"/>
    <property type="gene ID" value="tetur25g00330"/>
</dbReference>
<accession>T1KWX1</accession>
<evidence type="ECO:0000256" key="5">
    <source>
        <dbReference type="ARBA" id="ARBA00023242"/>
    </source>
</evidence>
<sequence length="324" mass="37457">MDELCLAKQNLFDCLGSNFKCYLSLLRSWFRNHLSKEEFDFEARKLFTNSNVSKHNAFLLALFSRCQDLSSLDNQQDRKPKLDENDKSTKNRSLKKPRPNYKITYEKRFLPIDPALYSPIPTKKSRLHEAERREVLPKVVFSLSEGSLPDHFMANLRMLVIVWETGLDNLSNDAVLLLNLALRDFIKNILMYVLTFKSAFRSYDKGQVRYAVGAPMVNPYLKNSHSLCKYPQDIHSSYVTDSGEHMPAVLPTNETAEHDAIFQIACSKLPNDYESPRERGLITLWQVFHALRLNKSALPSHSVYTINMEKIITRLSHSTSKEYD</sequence>
<keyword evidence="8" id="KW-1185">Reference proteome</keyword>
<name>T1KWX1_TETUR</name>
<dbReference type="GO" id="GO:0003713">
    <property type="term" value="F:transcription coactivator activity"/>
    <property type="evidence" value="ECO:0007669"/>
    <property type="project" value="TreeGrafter"/>
</dbReference>